<dbReference type="InterPro" id="IPR023162">
    <property type="entry name" value="Apc36109-like_dom_sf"/>
</dbReference>
<dbReference type="OrthoDB" id="2665787at2"/>
<name>A0A2I0QR29_9BACI</name>
<accession>A0A2I0QR29</accession>
<protein>
    <recommendedName>
        <fullName evidence="3">DUF1871 domain-containing protein</fullName>
    </recommendedName>
</protein>
<dbReference type="AlphaFoldDB" id="A0A2I0QR29"/>
<comment type="caution">
    <text evidence="1">The sequence shown here is derived from an EMBL/GenBank/DDBJ whole genome shotgun (WGS) entry which is preliminary data.</text>
</comment>
<evidence type="ECO:0000313" key="2">
    <source>
        <dbReference type="Proteomes" id="UP000243524"/>
    </source>
</evidence>
<dbReference type="EMBL" id="PJNH01000004">
    <property type="protein sequence ID" value="PKR76779.1"/>
    <property type="molecule type" value="Genomic_DNA"/>
</dbReference>
<organism evidence="1 2">
    <name type="scientific">Halalkalibacillus sediminis</name>
    <dbReference type="NCBI Taxonomy" id="2018042"/>
    <lineage>
        <taxon>Bacteria</taxon>
        <taxon>Bacillati</taxon>
        <taxon>Bacillota</taxon>
        <taxon>Bacilli</taxon>
        <taxon>Bacillales</taxon>
        <taxon>Bacillaceae</taxon>
        <taxon>Halalkalibacillus</taxon>
    </lineage>
</organism>
<dbReference type="SUPFAM" id="SSF116922">
    <property type="entry name" value="YugE-like"/>
    <property type="match status" value="1"/>
</dbReference>
<evidence type="ECO:0008006" key="3">
    <source>
        <dbReference type="Google" id="ProtNLM"/>
    </source>
</evidence>
<reference evidence="1 2" key="1">
    <citation type="submission" date="2017-06" db="EMBL/GenBank/DDBJ databases">
        <title>the draft geome sequence of Illustriluteabacillus marina B3227.</title>
        <authorList>
            <person name="He R.-H."/>
            <person name="Du Z.-J."/>
        </authorList>
    </citation>
    <scope>NUCLEOTIDE SEQUENCE [LARGE SCALE GENOMIC DNA]</scope>
    <source>
        <strain evidence="1 2">B3227</strain>
    </source>
</reference>
<sequence length="92" mass="10538">MSNFYIIKSVIDKWDPLSLLHHAPADEYEPEVEAIDNLLSTIHSEEALAVLIHKVFVQYFGDEVTDAKNYSINGCRPVAKEIWSRLGTEEEF</sequence>
<proteinExistence type="predicted"/>
<dbReference type="RefSeq" id="WP_101332529.1">
    <property type="nucleotide sequence ID" value="NZ_PJNH01000004.1"/>
</dbReference>
<dbReference type="Gene3D" id="1.10.340.20">
    <property type="entry name" value="Apc36109-like domain"/>
    <property type="match status" value="1"/>
</dbReference>
<evidence type="ECO:0000313" key="1">
    <source>
        <dbReference type="EMBL" id="PKR76779.1"/>
    </source>
</evidence>
<dbReference type="Proteomes" id="UP000243524">
    <property type="component" value="Unassembled WGS sequence"/>
</dbReference>
<gene>
    <name evidence="1" type="ORF">CEY16_13240</name>
</gene>
<keyword evidence="2" id="KW-1185">Reference proteome</keyword>